<keyword evidence="2" id="KW-1185">Reference proteome</keyword>
<evidence type="ECO:0000313" key="1">
    <source>
        <dbReference type="EMBL" id="GFS80200.1"/>
    </source>
</evidence>
<evidence type="ECO:0000313" key="2">
    <source>
        <dbReference type="Proteomes" id="UP000887013"/>
    </source>
</evidence>
<comment type="caution">
    <text evidence="1">The sequence shown here is derived from an EMBL/GenBank/DDBJ whole genome shotgun (WGS) entry which is preliminary data.</text>
</comment>
<gene>
    <name evidence="1" type="ORF">NPIL_681371</name>
</gene>
<dbReference type="EMBL" id="BMAW01051388">
    <property type="protein sequence ID" value="GFS80200.1"/>
    <property type="molecule type" value="Genomic_DNA"/>
</dbReference>
<dbReference type="AlphaFoldDB" id="A0A8X6T575"/>
<protein>
    <submittedName>
        <fullName evidence="1">Uncharacterized protein</fullName>
    </submittedName>
</protein>
<dbReference type="Proteomes" id="UP000887013">
    <property type="component" value="Unassembled WGS sequence"/>
</dbReference>
<name>A0A8X6T575_NEPPI</name>
<proteinExistence type="predicted"/>
<organism evidence="1 2">
    <name type="scientific">Nephila pilipes</name>
    <name type="common">Giant wood spider</name>
    <name type="synonym">Nephila maculata</name>
    <dbReference type="NCBI Taxonomy" id="299642"/>
    <lineage>
        <taxon>Eukaryota</taxon>
        <taxon>Metazoa</taxon>
        <taxon>Ecdysozoa</taxon>
        <taxon>Arthropoda</taxon>
        <taxon>Chelicerata</taxon>
        <taxon>Arachnida</taxon>
        <taxon>Araneae</taxon>
        <taxon>Araneomorphae</taxon>
        <taxon>Entelegynae</taxon>
        <taxon>Araneoidea</taxon>
        <taxon>Nephilidae</taxon>
        <taxon>Nephila</taxon>
    </lineage>
</organism>
<reference evidence="1" key="1">
    <citation type="submission" date="2020-08" db="EMBL/GenBank/DDBJ databases">
        <title>Multicomponent nature underlies the extraordinary mechanical properties of spider dragline silk.</title>
        <authorList>
            <person name="Kono N."/>
            <person name="Nakamura H."/>
            <person name="Mori M."/>
            <person name="Yoshida Y."/>
            <person name="Ohtoshi R."/>
            <person name="Malay A.D."/>
            <person name="Moran D.A.P."/>
            <person name="Tomita M."/>
            <person name="Numata K."/>
            <person name="Arakawa K."/>
        </authorList>
    </citation>
    <scope>NUCLEOTIDE SEQUENCE</scope>
</reference>
<sequence length="93" mass="10082">MSKTPNQTVLLSTAFIDDAPGRRVRILCILDNGSNINCLPNECVEILGLKRKSVNVPVSGLKGSTHSVKAKISGVISNADESFRENRDFFSCS</sequence>
<accession>A0A8X6T575</accession>